<reference evidence="1 2" key="1">
    <citation type="submission" date="2017-09" db="EMBL/GenBank/DDBJ databases">
        <title>Depth-based differentiation of microbial function through sediment-hosted aquifers and enrichment of novel symbionts in the deep terrestrial subsurface.</title>
        <authorList>
            <person name="Probst A.J."/>
            <person name="Ladd B."/>
            <person name="Jarett J.K."/>
            <person name="Geller-Mcgrath D.E."/>
            <person name="Sieber C.M."/>
            <person name="Emerson J.B."/>
            <person name="Anantharaman K."/>
            <person name="Thomas B.C."/>
            <person name="Malmstrom R."/>
            <person name="Stieglmeier M."/>
            <person name="Klingl A."/>
            <person name="Woyke T."/>
            <person name="Ryan C.M."/>
            <person name="Banfield J.F."/>
        </authorList>
    </citation>
    <scope>NUCLEOTIDE SEQUENCE [LARGE SCALE GENOMIC DNA]</scope>
    <source>
        <strain evidence="1">CG10_big_fil_rev_8_21_14_0_10_46_23</strain>
    </source>
</reference>
<accession>A0A2H0R4P3</accession>
<sequence length="182" mass="20678">MSKKLSAFPCVPRRIISYFGEINFETAGEFLEKARQLDQENNDPITILIDLNGGIVRSSRAIFETLTTVIKSPIQTVITGSAESCGVIIFLSGQRRWISPGARMLFHPITTGTTRGLNIGDLKHYIRELDRDSSWMSRLVCRKSRLKKSKVKKLIFEPGEKVLSEKEILKSKLAHGYWPKQR</sequence>
<organism evidence="1 2">
    <name type="scientific">Candidatus Yanofskybacteria bacterium CG10_big_fil_rev_8_21_14_0_10_46_23</name>
    <dbReference type="NCBI Taxonomy" id="1975098"/>
    <lineage>
        <taxon>Bacteria</taxon>
        <taxon>Candidatus Yanofskyibacteriota</taxon>
    </lineage>
</organism>
<dbReference type="SUPFAM" id="SSF52096">
    <property type="entry name" value="ClpP/crotonase"/>
    <property type="match status" value="1"/>
</dbReference>
<dbReference type="InterPro" id="IPR023562">
    <property type="entry name" value="ClpP/TepA"/>
</dbReference>
<dbReference type="AlphaFoldDB" id="A0A2H0R4P3"/>
<dbReference type="EMBL" id="PCXO01000005">
    <property type="protein sequence ID" value="PIR41477.1"/>
    <property type="molecule type" value="Genomic_DNA"/>
</dbReference>
<dbReference type="InterPro" id="IPR029045">
    <property type="entry name" value="ClpP/crotonase-like_dom_sf"/>
</dbReference>
<name>A0A2H0R4P3_9BACT</name>
<dbReference type="Pfam" id="PF00574">
    <property type="entry name" value="CLP_protease"/>
    <property type="match status" value="1"/>
</dbReference>
<proteinExistence type="predicted"/>
<evidence type="ECO:0000313" key="1">
    <source>
        <dbReference type="EMBL" id="PIR41477.1"/>
    </source>
</evidence>
<dbReference type="Proteomes" id="UP000230232">
    <property type="component" value="Unassembled WGS sequence"/>
</dbReference>
<comment type="caution">
    <text evidence="1">The sequence shown here is derived from an EMBL/GenBank/DDBJ whole genome shotgun (WGS) entry which is preliminary data.</text>
</comment>
<gene>
    <name evidence="1" type="ORF">COV31_01215</name>
</gene>
<protein>
    <recommendedName>
        <fullName evidence="3">ATP-dependent Clp protease proteolytic subunit</fullName>
    </recommendedName>
</protein>
<evidence type="ECO:0008006" key="3">
    <source>
        <dbReference type="Google" id="ProtNLM"/>
    </source>
</evidence>
<dbReference type="Gene3D" id="3.90.226.10">
    <property type="entry name" value="2-enoyl-CoA Hydratase, Chain A, domain 1"/>
    <property type="match status" value="1"/>
</dbReference>
<evidence type="ECO:0000313" key="2">
    <source>
        <dbReference type="Proteomes" id="UP000230232"/>
    </source>
</evidence>